<evidence type="ECO:0000313" key="6">
    <source>
        <dbReference type="EMBL" id="OAJ45372.1"/>
    </source>
</evidence>
<dbReference type="InterPro" id="IPR031514">
    <property type="entry name" value="Zf-C2H2_aberr"/>
</dbReference>
<keyword evidence="2" id="KW-0804">Transcription</keyword>
<protein>
    <recommendedName>
        <fullName evidence="5">C2H2-type domain-containing protein</fullName>
    </recommendedName>
</protein>
<dbReference type="Gene3D" id="2.130.10.10">
    <property type="entry name" value="YVTN repeat-like/Quinoprotein amine dehydrogenase"/>
    <property type="match status" value="1"/>
</dbReference>
<dbReference type="InterPro" id="IPR036322">
    <property type="entry name" value="WD40_repeat_dom_sf"/>
</dbReference>
<organism evidence="6 7">
    <name type="scientific">Batrachochytrium dendrobatidis (strain JEL423)</name>
    <dbReference type="NCBI Taxonomy" id="403673"/>
    <lineage>
        <taxon>Eukaryota</taxon>
        <taxon>Fungi</taxon>
        <taxon>Fungi incertae sedis</taxon>
        <taxon>Chytridiomycota</taxon>
        <taxon>Chytridiomycota incertae sedis</taxon>
        <taxon>Chytridiomycetes</taxon>
        <taxon>Rhizophydiales</taxon>
        <taxon>Rhizophydiales incertae sedis</taxon>
        <taxon>Batrachochytrium</taxon>
    </lineage>
</organism>
<dbReference type="Pfam" id="PF17017">
    <property type="entry name" value="zf-C2H2_aberr"/>
    <property type="match status" value="1"/>
</dbReference>
<feature type="region of interest" description="Disordered" evidence="4">
    <location>
        <begin position="1"/>
        <end position="28"/>
    </location>
</feature>
<reference evidence="6 7" key="2">
    <citation type="submission" date="2016-05" db="EMBL/GenBank/DDBJ databases">
        <title>Lineage-specific infection strategies underlie the spectrum of fungal disease in amphibians.</title>
        <authorList>
            <person name="Cuomo C.A."/>
            <person name="Farrer R.A."/>
            <person name="James T."/>
            <person name="Longcore J."/>
            <person name="Birren B."/>
        </authorList>
    </citation>
    <scope>NUCLEOTIDE SEQUENCE [LARGE SCALE GENOMIC DNA]</scope>
    <source>
        <strain evidence="6 7">JEL423</strain>
    </source>
</reference>
<comment type="subcellular location">
    <subcellularLocation>
        <location evidence="1">Nucleus</location>
    </subcellularLocation>
</comment>
<dbReference type="InterPro" id="IPR013087">
    <property type="entry name" value="Znf_C2H2_type"/>
</dbReference>
<name>A0A177WZR2_BATDL</name>
<dbReference type="SUPFAM" id="SSF50978">
    <property type="entry name" value="WD40 repeat-like"/>
    <property type="match status" value="1"/>
</dbReference>
<dbReference type="STRING" id="403673.A0A177WZR2"/>
<dbReference type="Proteomes" id="UP000077115">
    <property type="component" value="Unassembled WGS sequence"/>
</dbReference>
<evidence type="ECO:0000256" key="4">
    <source>
        <dbReference type="SAM" id="MobiDB-lite"/>
    </source>
</evidence>
<dbReference type="GO" id="GO:0000127">
    <property type="term" value="C:transcription factor TFIIIC complex"/>
    <property type="evidence" value="ECO:0007669"/>
    <property type="project" value="TreeGrafter"/>
</dbReference>
<dbReference type="PANTHER" id="PTHR15052:SF2">
    <property type="entry name" value="GENERAL TRANSCRIPTION FACTOR 3C POLYPEPTIDE 2"/>
    <property type="match status" value="1"/>
</dbReference>
<dbReference type="OrthoDB" id="4703at2759"/>
<feature type="compositionally biased region" description="Low complexity" evidence="4">
    <location>
        <begin position="855"/>
        <end position="864"/>
    </location>
</feature>
<dbReference type="EMBL" id="DS022316">
    <property type="protein sequence ID" value="OAJ45372.1"/>
    <property type="molecule type" value="Genomic_DNA"/>
</dbReference>
<dbReference type="AlphaFoldDB" id="A0A177WZR2"/>
<dbReference type="GO" id="GO:0006383">
    <property type="term" value="P:transcription by RNA polymerase III"/>
    <property type="evidence" value="ECO:0007669"/>
    <property type="project" value="TreeGrafter"/>
</dbReference>
<feature type="domain" description="C2H2-type" evidence="5">
    <location>
        <begin position="158"/>
        <end position="182"/>
    </location>
</feature>
<feature type="compositionally biased region" description="Low complexity" evidence="4">
    <location>
        <begin position="889"/>
        <end position="905"/>
    </location>
</feature>
<evidence type="ECO:0000256" key="2">
    <source>
        <dbReference type="ARBA" id="ARBA00023163"/>
    </source>
</evidence>
<proteinExistence type="predicted"/>
<accession>A0A177WZR2</accession>
<dbReference type="PANTHER" id="PTHR15052">
    <property type="entry name" value="RNA POLYMERASE III TRANSCRIPTION INITIATION FACTOR COMPLEX SUBUNIT"/>
    <property type="match status" value="1"/>
</dbReference>
<evidence type="ECO:0000256" key="1">
    <source>
        <dbReference type="ARBA" id="ARBA00004123"/>
    </source>
</evidence>
<feature type="region of interest" description="Disordered" evidence="4">
    <location>
        <begin position="829"/>
        <end position="864"/>
    </location>
</feature>
<gene>
    <name evidence="6" type="ORF">BDEG_28516</name>
</gene>
<dbReference type="InterPro" id="IPR052416">
    <property type="entry name" value="GTF3C_component"/>
</dbReference>
<dbReference type="PROSITE" id="PS00028">
    <property type="entry name" value="ZINC_FINGER_C2H2_1"/>
    <property type="match status" value="1"/>
</dbReference>
<evidence type="ECO:0000256" key="3">
    <source>
        <dbReference type="ARBA" id="ARBA00023242"/>
    </source>
</evidence>
<dbReference type="VEuPathDB" id="FungiDB:BDEG_28516"/>
<reference evidence="6 7" key="1">
    <citation type="submission" date="2006-10" db="EMBL/GenBank/DDBJ databases">
        <title>The Genome Sequence of Batrachochytrium dendrobatidis JEL423.</title>
        <authorList>
            <consortium name="The Broad Institute Genome Sequencing Platform"/>
            <person name="Birren B."/>
            <person name="Lander E."/>
            <person name="Galagan J."/>
            <person name="Cuomo C."/>
            <person name="Devon K."/>
            <person name="Jaffe D."/>
            <person name="Butler J."/>
            <person name="Alvarez P."/>
            <person name="Gnerre S."/>
            <person name="Grabherr M."/>
            <person name="Kleber M."/>
            <person name="Mauceli E."/>
            <person name="Brockman W."/>
            <person name="Young S."/>
            <person name="LaButti K."/>
            <person name="Sykes S."/>
            <person name="DeCaprio D."/>
            <person name="Crawford M."/>
            <person name="Koehrsen M."/>
            <person name="Engels R."/>
            <person name="Montgomery P."/>
            <person name="Pearson M."/>
            <person name="Howarth C."/>
            <person name="Larson L."/>
            <person name="White J."/>
            <person name="O'Leary S."/>
            <person name="Kodira C."/>
            <person name="Zeng Q."/>
            <person name="Yandava C."/>
            <person name="Alvarado L."/>
            <person name="Longcore J."/>
            <person name="James T."/>
        </authorList>
    </citation>
    <scope>NUCLEOTIDE SEQUENCE [LARGE SCALE GENOMIC DNA]</scope>
    <source>
        <strain evidence="6 7">JEL423</strain>
    </source>
</reference>
<dbReference type="InterPro" id="IPR015943">
    <property type="entry name" value="WD40/YVTN_repeat-like_dom_sf"/>
</dbReference>
<evidence type="ECO:0000313" key="7">
    <source>
        <dbReference type="Proteomes" id="UP000077115"/>
    </source>
</evidence>
<evidence type="ECO:0000259" key="5">
    <source>
        <dbReference type="PROSITE" id="PS00028"/>
    </source>
</evidence>
<dbReference type="GO" id="GO:0005634">
    <property type="term" value="C:nucleus"/>
    <property type="evidence" value="ECO:0007669"/>
    <property type="project" value="UniProtKB-SubCell"/>
</dbReference>
<feature type="compositionally biased region" description="Basic and acidic residues" evidence="4">
    <location>
        <begin position="11"/>
        <end position="26"/>
    </location>
</feature>
<feature type="region of interest" description="Disordered" evidence="4">
    <location>
        <begin position="881"/>
        <end position="905"/>
    </location>
</feature>
<sequence length="994" mass="110031">MARSTNTITHSESDWESSHESEDLSSDHASLIEPSTETILSGVSKASASSSNKLNHTLSTCKTLRSNASHPDSIDSNIQTISSTHLSPSCPEPLDHQKTALHTRIHQILLDAVHASVTRDFHHKIPSSFLAAKQNPDLIDGVDIKIIDITLDKGRLYCPIHGCNRHFKQFEGMKYHISTFEHDIPSFIKCYAAGATAGKRFISLEANIADSSTSKAMHESVALVDSDLAHRTAHMTEIDQILNSSDWNVDPNSPPIILGHYSWLNLASRVTPPLPIIFSSKISAPKRTEVPLNRLASIDELYINSLNGNHHKLHKMDILPSKKLIGILSIAEAIVDQDLVSVSNFKPPFDLVLPKDVKSYFAKQNDLEVTIKSGPSNTKHSIPHMTSVYSDSGSRKRMILNVGCSVWGLEWCPGIPRSHKCQYLAVAGYREFNDNHVLNERHTVEQHGETSMSGAIQIWSVPAFPSEKNIPKLELIILHKRGHVLHLNWCTPALFVSPKQNSTGQMGVLAACFGDGSAAAFSVPLPDSFRACLSKQEQTAYETHPISYAIHKNKLGHSGLILDMSCPDMLFWRVAWGSQHILAVGSQEGRVLIVNTKTAIKSADFDIDRDVIVGFQAHDSAVRHMSWCILDKQPVRHLISAGLDGRISYRDILDPWARVDISRFRIPFAAVTWMSAYDSIILSDTEYYVRIMSLTPDTKEELDLPKRHAKQLASHNATIWRVDGSLFFPFVASASANGVFMLAFTLKLGRKPRKPIGIYRLQCEAENTHSVVFDEICLESSLSESVEIHPIYNGVQQVHWCPNLYNEVHHIDTEDDSLTLIDEKTSIQAAKTPKVGTGRTGKKPHENKKSQSSGKKPSIVKSSVRSSKKILVAIPLMEKQALSDQSAGTSNTKSKRTSTSSTTFSRAHSKTMDLVSDKIADSADDLNIDTALNQDMQLKNIRDTTIATNTNPNRPKKPLHYLENGEYCSAQLIASAGARGWVRIDAVFSGLSVK</sequence>
<keyword evidence="3" id="KW-0539">Nucleus</keyword>